<feature type="compositionally biased region" description="Basic residues" evidence="4">
    <location>
        <begin position="48"/>
        <end position="61"/>
    </location>
</feature>
<dbReference type="GO" id="GO:0019843">
    <property type="term" value="F:rRNA binding"/>
    <property type="evidence" value="ECO:0007669"/>
    <property type="project" value="TreeGrafter"/>
</dbReference>
<feature type="compositionally biased region" description="Basic and acidic residues" evidence="4">
    <location>
        <begin position="89"/>
        <end position="116"/>
    </location>
</feature>
<dbReference type="SUPFAM" id="SSF52540">
    <property type="entry name" value="P-loop containing nucleoside triphosphate hydrolases"/>
    <property type="match status" value="1"/>
</dbReference>
<feature type="domain" description="UTP25 C-terminal" evidence="5">
    <location>
        <begin position="1040"/>
        <end position="1233"/>
    </location>
</feature>
<feature type="region of interest" description="Disordered" evidence="4">
    <location>
        <begin position="999"/>
        <end position="1018"/>
    </location>
</feature>
<feature type="compositionally biased region" description="Low complexity" evidence="4">
    <location>
        <begin position="473"/>
        <end position="489"/>
    </location>
</feature>
<dbReference type="GO" id="GO:0034511">
    <property type="term" value="F:U3 snoRNA binding"/>
    <property type="evidence" value="ECO:0007669"/>
    <property type="project" value="InterPro"/>
</dbReference>
<dbReference type="InterPro" id="IPR010678">
    <property type="entry name" value="UTP25"/>
</dbReference>
<dbReference type="InterPro" id="IPR053939">
    <property type="entry name" value="UTP25_C"/>
</dbReference>
<evidence type="ECO:0000313" key="7">
    <source>
        <dbReference type="EMBL" id="KFG43574.1"/>
    </source>
</evidence>
<dbReference type="OrthoDB" id="10264378at2759"/>
<feature type="compositionally biased region" description="Basic and acidic residues" evidence="4">
    <location>
        <begin position="674"/>
        <end position="696"/>
    </location>
</feature>
<feature type="region of interest" description="Disordered" evidence="4">
    <location>
        <begin position="428"/>
        <end position="489"/>
    </location>
</feature>
<feature type="compositionally biased region" description="Acidic residues" evidence="4">
    <location>
        <begin position="655"/>
        <end position="673"/>
    </location>
</feature>
<feature type="compositionally biased region" description="Acidic residues" evidence="4">
    <location>
        <begin position="156"/>
        <end position="226"/>
    </location>
</feature>
<proteinExistence type="inferred from homology"/>
<dbReference type="GO" id="GO:0032040">
    <property type="term" value="C:small-subunit processome"/>
    <property type="evidence" value="ECO:0007669"/>
    <property type="project" value="TreeGrafter"/>
</dbReference>
<feature type="compositionally biased region" description="Low complexity" evidence="4">
    <location>
        <begin position="352"/>
        <end position="363"/>
    </location>
</feature>
<accession>A0A086KGQ6</accession>
<gene>
    <name evidence="7" type="ORF">TGDOM2_270960</name>
</gene>
<feature type="region of interest" description="Disordered" evidence="4">
    <location>
        <begin position="340"/>
        <end position="396"/>
    </location>
</feature>
<feature type="compositionally biased region" description="Acidic residues" evidence="4">
    <location>
        <begin position="365"/>
        <end position="382"/>
    </location>
</feature>
<dbReference type="InterPro" id="IPR027417">
    <property type="entry name" value="P-loop_NTPase"/>
</dbReference>
<name>A0A086KGQ6_TOXGO</name>
<protein>
    <recommendedName>
        <fullName evidence="9">Digestive organ expansion factor-like protein</fullName>
    </recommendedName>
</protein>
<keyword evidence="3" id="KW-0539">Nucleus</keyword>
<feature type="domain" description="UTP25 NTP hydrolase-like" evidence="6">
    <location>
        <begin position="677"/>
        <end position="937"/>
    </location>
</feature>
<evidence type="ECO:0000256" key="1">
    <source>
        <dbReference type="ARBA" id="ARBA00004604"/>
    </source>
</evidence>
<feature type="region of interest" description="Disordered" evidence="4">
    <location>
        <begin position="46"/>
        <end position="267"/>
    </location>
</feature>
<dbReference type="EMBL" id="AHZU02000506">
    <property type="protein sequence ID" value="KFG43574.1"/>
    <property type="molecule type" value="Genomic_DNA"/>
</dbReference>
<evidence type="ECO:0000313" key="8">
    <source>
        <dbReference type="Proteomes" id="UP000028837"/>
    </source>
</evidence>
<evidence type="ECO:0000259" key="5">
    <source>
        <dbReference type="Pfam" id="PF06862"/>
    </source>
</evidence>
<feature type="region of interest" description="Disordered" evidence="4">
    <location>
        <begin position="1"/>
        <end position="32"/>
    </location>
</feature>
<feature type="compositionally biased region" description="Low complexity" evidence="4">
    <location>
        <begin position="251"/>
        <end position="262"/>
    </location>
</feature>
<sequence>MGRSRLRGGNRRRGAAQKPKKKGKKRTQKLDVEDLYYARLEEEARVKQEKKRAKKLKKLEKRKQDKDASSDEDPADAAPAVGSLPLTKGKVDKASSSDTRFGGERRQGGERKKLDPFARLLKSLKPEDQEDEGDSTEETDSGDEEGSEPEHSSHIEEEESLDEEEQEDEEDNREEEDEEANEEAVDGEEEEAVDEDEAGEDDDEEGEEAEEGQGDGEEEDDEEGEDAAQSVAETLARMNDSDSDEEDDGSSSDPSSSAGPSSFVSLREQSRYRSGLLPIPGRPSPLAPLDFFWTFEESVASDESAMSRLPIHQREIVEEKKKKTPVELLHLQAAAFLQHEGNSSKAVRRKQSAAQPSAASLLLGDAEDDAGSESEQESEADETQVVKSRRNATHGEKKLLIEPSGFASYSAALPSNAADARALSRLYSDPQTQGGSTFQAQNREDDEGVFGEKTQAAPTGEASEPGFSVEHGPSSCLSSSRSLPPSSSGLSADSYFEYILKTRIPETAFDPNVASPYGLPSSLLHSLRRLLSSRFASSPQLGGLPVAFGNAKMRSLFHFLSSYVDISFPHQNDAACSSLRLMYALHAAAHMWKARYRVSVHSNLIKRVANRTPEERQKILLETMRRQEREHVRGPRDHEEEEEDDEQGETVVGSEENEENGDNQSDGVDEVDGDTTKRKSVERSDCMESANKKQKTDSLASPSSASSSRHLDNEGPEDWLEAQVRDGGYTRPRILILLPFRSAAKEVVDYLIALMPGMQQVLNRRRYEEEFGVSREDELDQEQNFAKGKKPEDFVNIFKGNDNDRFRLGIRVAQNSLVLYSPFYASDILIASPLGLRMIVGVQGEEKREFDFLSSLEMVIIDRADVISMQNWAFLKDCLAAVNLPPVSYTSFDIRRLRPSLMAGVGASDRQTLIFSHGRDAKIQGLFKQFCSNRRGVLHLFDPAQAVFAASVLPCCFLENGKEKRKQGRKRREEAPGKVVRVARSTPWWENLLLREEESQDDGKGLNSDAGANRTGETEKAQEKAVLWKSVVARAGLTGAQQFFCKVACSQFSKASGCLLKHFAVRVLPTLQGEFDRALIVLPSYLDYCRLWRSLKEQNVDFASCHEYTSNQNITRARQKFHKGEVPILVTTVRFLFYRRYRLQGADRILFLGPPPSPEVYLHLLTHSLPDKEVAKKKRVVAEPTADTKIDDLATAEAEYYRKTGASMCFFTQYHGYAMERLLGVQKAFTLLQIPDGKVVAVK</sequence>
<dbReference type="Pfam" id="PF06862">
    <property type="entry name" value="Utp25_C"/>
    <property type="match status" value="1"/>
</dbReference>
<feature type="compositionally biased region" description="Basic residues" evidence="4">
    <location>
        <begin position="1"/>
        <end position="27"/>
    </location>
</feature>
<comment type="subcellular location">
    <subcellularLocation>
        <location evidence="1">Nucleus</location>
        <location evidence="1">Nucleolus</location>
    </subcellularLocation>
</comment>
<feature type="compositionally biased region" description="Basic and acidic residues" evidence="4">
    <location>
        <begin position="621"/>
        <end position="638"/>
    </location>
</feature>
<feature type="compositionally biased region" description="Polar residues" evidence="4">
    <location>
        <begin position="429"/>
        <end position="441"/>
    </location>
</feature>
<dbReference type="Pfam" id="PF22916">
    <property type="entry name" value="UTP25_NTPase-like"/>
    <property type="match status" value="1"/>
</dbReference>
<evidence type="ECO:0000259" key="6">
    <source>
        <dbReference type="Pfam" id="PF22916"/>
    </source>
</evidence>
<dbReference type="VEuPathDB" id="ToxoDB:TGDOM2_270960"/>
<dbReference type="PANTHER" id="PTHR12933:SF0">
    <property type="entry name" value="U3 SMALL NUCLEOLAR RNA-ASSOCIATED PROTEIN 25 HOMOLOG"/>
    <property type="match status" value="1"/>
</dbReference>
<feature type="compositionally biased region" description="Low complexity" evidence="4">
    <location>
        <begin position="698"/>
        <end position="708"/>
    </location>
</feature>
<dbReference type="GO" id="GO:0000462">
    <property type="term" value="P:maturation of SSU-rRNA from tricistronic rRNA transcript (SSU-rRNA, 5.8S rRNA, LSU-rRNA)"/>
    <property type="evidence" value="ECO:0007669"/>
    <property type="project" value="TreeGrafter"/>
</dbReference>
<reference evidence="7 8" key="1">
    <citation type="submission" date="2014-02" db="EMBL/GenBank/DDBJ databases">
        <authorList>
            <person name="Sibley D."/>
            <person name="Venepally P."/>
            <person name="Karamycheva S."/>
            <person name="Hadjithomas M."/>
            <person name="Khan A."/>
            <person name="Brunk B."/>
            <person name="Roos D."/>
            <person name="Caler E."/>
            <person name="Lorenzi H."/>
        </authorList>
    </citation>
    <scope>NUCLEOTIDE SEQUENCE [LARGE SCALE GENOMIC DNA]</scope>
    <source>
        <strain evidence="7 8">GAB2-2007-GAL-DOM2</strain>
    </source>
</reference>
<evidence type="ECO:0000256" key="4">
    <source>
        <dbReference type="SAM" id="MobiDB-lite"/>
    </source>
</evidence>
<comment type="similarity">
    <text evidence="2">Belongs to the UTP25 family.</text>
</comment>
<dbReference type="AlphaFoldDB" id="A0A086KGQ6"/>
<dbReference type="Proteomes" id="UP000028837">
    <property type="component" value="Unassembled WGS sequence"/>
</dbReference>
<comment type="caution">
    <text evidence="7">The sequence shown here is derived from an EMBL/GenBank/DDBJ whole genome shotgun (WGS) entry which is preliminary data.</text>
</comment>
<organism evidence="7 8">
    <name type="scientific">Toxoplasma gondii GAB2-2007-GAL-DOM2</name>
    <dbReference type="NCBI Taxonomy" id="1130820"/>
    <lineage>
        <taxon>Eukaryota</taxon>
        <taxon>Sar</taxon>
        <taxon>Alveolata</taxon>
        <taxon>Apicomplexa</taxon>
        <taxon>Conoidasida</taxon>
        <taxon>Coccidia</taxon>
        <taxon>Eucoccidiorida</taxon>
        <taxon>Eimeriorina</taxon>
        <taxon>Sarcocystidae</taxon>
        <taxon>Toxoplasma</taxon>
    </lineage>
</organism>
<feature type="compositionally biased region" description="Acidic residues" evidence="4">
    <location>
        <begin position="128"/>
        <end position="147"/>
    </location>
</feature>
<evidence type="ECO:0000256" key="2">
    <source>
        <dbReference type="ARBA" id="ARBA00009223"/>
    </source>
</evidence>
<evidence type="ECO:0000256" key="3">
    <source>
        <dbReference type="ARBA" id="ARBA00023242"/>
    </source>
</evidence>
<feature type="region of interest" description="Disordered" evidence="4">
    <location>
        <begin position="621"/>
        <end position="717"/>
    </location>
</feature>
<feature type="compositionally biased region" description="Acidic residues" evidence="4">
    <location>
        <begin position="241"/>
        <end position="250"/>
    </location>
</feature>
<dbReference type="InterPro" id="IPR053940">
    <property type="entry name" value="UTP25_NTPase-like"/>
</dbReference>
<feature type="compositionally biased region" description="Acidic residues" evidence="4">
    <location>
        <begin position="639"/>
        <end position="648"/>
    </location>
</feature>
<evidence type="ECO:0008006" key="9">
    <source>
        <dbReference type="Google" id="ProtNLM"/>
    </source>
</evidence>
<dbReference type="PANTHER" id="PTHR12933">
    <property type="entry name" value="ORF PROTEIN-RELATED"/>
    <property type="match status" value="1"/>
</dbReference>